<proteinExistence type="predicted"/>
<dbReference type="InterPro" id="IPR003781">
    <property type="entry name" value="CoA-bd"/>
</dbReference>
<dbReference type="RefSeq" id="WP_184039160.1">
    <property type="nucleotide sequence ID" value="NZ_JACHHY010000013.1"/>
</dbReference>
<dbReference type="PANTHER" id="PTHR33303">
    <property type="entry name" value="CYTOPLASMIC PROTEIN-RELATED"/>
    <property type="match status" value="1"/>
</dbReference>
<sequence>MMFTNPDDAVLKSCLLNSQRIAVVGLSPNPARPSHEVSSHMLAFGYDIVPVRPAVASVLGQAAYPSLQAVPGRIDLVNVFRQAAEVDAIVDDCIAMRIPAIWIQQGIINEPAAKRAQQAGMLVVMGRCIYVDYLRLIGRS</sequence>
<comment type="caution">
    <text evidence="2">The sequence shown here is derived from an EMBL/GenBank/DDBJ whole genome shotgun (WGS) entry which is preliminary data.</text>
</comment>
<evidence type="ECO:0000259" key="1">
    <source>
        <dbReference type="SMART" id="SM00881"/>
    </source>
</evidence>
<feature type="domain" description="CoA-binding" evidence="1">
    <location>
        <begin position="15"/>
        <end position="108"/>
    </location>
</feature>
<keyword evidence="3" id="KW-1185">Reference proteome</keyword>
<accession>A0A840MNH0</accession>
<dbReference type="InterPro" id="IPR036291">
    <property type="entry name" value="NAD(P)-bd_dom_sf"/>
</dbReference>
<gene>
    <name evidence="2" type="ORF">HNQ59_002313</name>
</gene>
<dbReference type="SMART" id="SM00881">
    <property type="entry name" value="CoA_binding"/>
    <property type="match status" value="1"/>
</dbReference>
<evidence type="ECO:0000313" key="2">
    <source>
        <dbReference type="EMBL" id="MBB5019015.1"/>
    </source>
</evidence>
<dbReference type="Gene3D" id="3.40.50.720">
    <property type="entry name" value="NAD(P)-binding Rossmann-like Domain"/>
    <property type="match status" value="1"/>
</dbReference>
<dbReference type="EMBL" id="JACHHY010000013">
    <property type="protein sequence ID" value="MBB5019015.1"/>
    <property type="molecule type" value="Genomic_DNA"/>
</dbReference>
<dbReference type="AlphaFoldDB" id="A0A840MNH0"/>
<evidence type="ECO:0000313" key="3">
    <source>
        <dbReference type="Proteomes" id="UP000575898"/>
    </source>
</evidence>
<dbReference type="Proteomes" id="UP000575898">
    <property type="component" value="Unassembled WGS sequence"/>
</dbReference>
<organism evidence="2 3">
    <name type="scientific">Chitinivorax tropicus</name>
    <dbReference type="NCBI Taxonomy" id="714531"/>
    <lineage>
        <taxon>Bacteria</taxon>
        <taxon>Pseudomonadati</taxon>
        <taxon>Pseudomonadota</taxon>
        <taxon>Betaproteobacteria</taxon>
        <taxon>Chitinivorax</taxon>
    </lineage>
</organism>
<reference evidence="2 3" key="1">
    <citation type="submission" date="2020-08" db="EMBL/GenBank/DDBJ databases">
        <title>Genomic Encyclopedia of Type Strains, Phase IV (KMG-IV): sequencing the most valuable type-strain genomes for metagenomic binning, comparative biology and taxonomic classification.</title>
        <authorList>
            <person name="Goeker M."/>
        </authorList>
    </citation>
    <scope>NUCLEOTIDE SEQUENCE [LARGE SCALE GENOMIC DNA]</scope>
    <source>
        <strain evidence="2 3">DSM 27165</strain>
    </source>
</reference>
<dbReference type="Pfam" id="PF13380">
    <property type="entry name" value="CoA_binding_2"/>
    <property type="match status" value="1"/>
</dbReference>
<name>A0A840MNH0_9PROT</name>
<dbReference type="PANTHER" id="PTHR33303:SF2">
    <property type="entry name" value="COA-BINDING DOMAIN-CONTAINING PROTEIN"/>
    <property type="match status" value="1"/>
</dbReference>
<dbReference type="SUPFAM" id="SSF51735">
    <property type="entry name" value="NAD(P)-binding Rossmann-fold domains"/>
    <property type="match status" value="1"/>
</dbReference>
<protein>
    <recommendedName>
        <fullName evidence="1">CoA-binding domain-containing protein</fullName>
    </recommendedName>
</protein>